<evidence type="ECO:0000313" key="3">
    <source>
        <dbReference type="Proteomes" id="UP001520878"/>
    </source>
</evidence>
<keyword evidence="1" id="KW-0812">Transmembrane</keyword>
<reference evidence="2 3" key="1">
    <citation type="submission" date="2021-10" db="EMBL/GenBank/DDBJ databases">
        <title>Draft genome of Aestuariibacter halophilus JC2043.</title>
        <authorList>
            <person name="Emsley S.A."/>
            <person name="Pfannmuller K.M."/>
            <person name="Ushijima B."/>
            <person name="Saw J.H."/>
            <person name="Videau P."/>
        </authorList>
    </citation>
    <scope>NUCLEOTIDE SEQUENCE [LARGE SCALE GENOMIC DNA]</scope>
    <source>
        <strain evidence="2 3">JC2043</strain>
    </source>
</reference>
<feature type="transmembrane region" description="Helical" evidence="1">
    <location>
        <begin position="74"/>
        <end position="94"/>
    </location>
</feature>
<dbReference type="EMBL" id="JAJEWP010000006">
    <property type="protein sequence ID" value="MCC2617994.1"/>
    <property type="molecule type" value="Genomic_DNA"/>
</dbReference>
<protein>
    <submittedName>
        <fullName evidence="2">Uncharacterized protein</fullName>
    </submittedName>
</protein>
<gene>
    <name evidence="2" type="ORF">LJ739_17200</name>
</gene>
<organism evidence="2 3">
    <name type="scientific">Fluctibacter halophilus</name>
    <dbReference type="NCBI Taxonomy" id="226011"/>
    <lineage>
        <taxon>Bacteria</taxon>
        <taxon>Pseudomonadati</taxon>
        <taxon>Pseudomonadota</taxon>
        <taxon>Gammaproteobacteria</taxon>
        <taxon>Alteromonadales</taxon>
        <taxon>Alteromonadaceae</taxon>
        <taxon>Fluctibacter</taxon>
    </lineage>
</organism>
<feature type="transmembrane region" description="Helical" evidence="1">
    <location>
        <begin position="188"/>
        <end position="212"/>
    </location>
</feature>
<keyword evidence="1" id="KW-1133">Transmembrane helix</keyword>
<keyword evidence="3" id="KW-1185">Reference proteome</keyword>
<name>A0ABS8GDX3_9ALTE</name>
<dbReference type="RefSeq" id="WP_229162444.1">
    <property type="nucleotide sequence ID" value="NZ_JAJEWP010000006.1"/>
</dbReference>
<evidence type="ECO:0000313" key="2">
    <source>
        <dbReference type="EMBL" id="MCC2617994.1"/>
    </source>
</evidence>
<sequence length="220" mass="23947">MADHKLQHVRQLPRIYQVILDWSLPDALNDAISGDVTEAYQQQHQTHPATANVWLLQQVLDIALRFALKTQRGVMMFVISVAVIVAVVLMSLWLSGGLSMFINLPSLLIVLPPAILIAWCSVPAGTPRNALAQLLNGQIVADQSAMLARARFFQVLGNAGLLMGFFGVVTGAIAIASNVEPEVFREVIGPATAVCLLTLQYALVLKTICYLAEVRLKAHL</sequence>
<dbReference type="Proteomes" id="UP001520878">
    <property type="component" value="Unassembled WGS sequence"/>
</dbReference>
<proteinExistence type="predicted"/>
<comment type="caution">
    <text evidence="2">The sequence shown here is derived from an EMBL/GenBank/DDBJ whole genome shotgun (WGS) entry which is preliminary data.</text>
</comment>
<feature type="transmembrane region" description="Helical" evidence="1">
    <location>
        <begin position="155"/>
        <end position="176"/>
    </location>
</feature>
<feature type="transmembrane region" description="Helical" evidence="1">
    <location>
        <begin position="100"/>
        <end position="122"/>
    </location>
</feature>
<keyword evidence="1" id="KW-0472">Membrane</keyword>
<accession>A0ABS8GDX3</accession>
<evidence type="ECO:0000256" key="1">
    <source>
        <dbReference type="SAM" id="Phobius"/>
    </source>
</evidence>